<dbReference type="SUPFAM" id="SSF161098">
    <property type="entry name" value="MetI-like"/>
    <property type="match status" value="1"/>
</dbReference>
<comment type="caution">
    <text evidence="9">The sequence shown here is derived from an EMBL/GenBank/DDBJ whole genome shotgun (WGS) entry which is preliminary data.</text>
</comment>
<sequence>MKRKEQTGEGELPLSSSWKVKKWSFSRLQGRVVPYTFLSPALIVITLFFFIPLVIVFILSFTNLDITNFGILEWWRPANWSLDNYVKIFTNRFFPRILGNTLVYVALTLAFFNVGMALLIALITTHINRRVGFAFRALWLLPRITPVVVYIMMWKALAGPAPMGIINKYLLAPLGIGRGEYLLNTSPWVFVILVNGFIGASFGMILFSSAIEAIPKEYSTASKVDGATTWQTIRYIVLPMIKWPFLFVITYQTLSLLTSFEQIMLLTDGGPGLYQTEVWALTAYHRALTSYFGNIQWGYGSAWAVVLVVIGIIMAVIYLRVFKFGELVQEPKIDRL</sequence>
<evidence type="ECO:0000256" key="7">
    <source>
        <dbReference type="SAM" id="Phobius"/>
    </source>
</evidence>
<protein>
    <recommendedName>
        <fullName evidence="8">ABC transmembrane type-1 domain-containing protein</fullName>
    </recommendedName>
</protein>
<dbReference type="Gene3D" id="1.10.3720.10">
    <property type="entry name" value="MetI-like"/>
    <property type="match status" value="1"/>
</dbReference>
<evidence type="ECO:0000256" key="1">
    <source>
        <dbReference type="ARBA" id="ARBA00004651"/>
    </source>
</evidence>
<evidence type="ECO:0000256" key="4">
    <source>
        <dbReference type="ARBA" id="ARBA00022692"/>
    </source>
</evidence>
<dbReference type="CDD" id="cd06261">
    <property type="entry name" value="TM_PBP2"/>
    <property type="match status" value="1"/>
</dbReference>
<keyword evidence="6 7" id="KW-0472">Membrane</keyword>
<dbReference type="PANTHER" id="PTHR30193:SF37">
    <property type="entry name" value="INNER MEMBRANE ABC TRANSPORTER PERMEASE PROTEIN YCJO"/>
    <property type="match status" value="1"/>
</dbReference>
<evidence type="ECO:0000256" key="5">
    <source>
        <dbReference type="ARBA" id="ARBA00022989"/>
    </source>
</evidence>
<feature type="transmembrane region" description="Helical" evidence="7">
    <location>
        <begin position="188"/>
        <end position="211"/>
    </location>
</feature>
<feature type="transmembrane region" description="Helical" evidence="7">
    <location>
        <begin position="101"/>
        <end position="121"/>
    </location>
</feature>
<dbReference type="GO" id="GO:0005886">
    <property type="term" value="C:plasma membrane"/>
    <property type="evidence" value="ECO:0007669"/>
    <property type="project" value="UniProtKB-SubCell"/>
</dbReference>
<accession>A0A0F9HBA0</accession>
<evidence type="ECO:0000313" key="9">
    <source>
        <dbReference type="EMBL" id="KKM00347.1"/>
    </source>
</evidence>
<dbReference type="PANTHER" id="PTHR30193">
    <property type="entry name" value="ABC TRANSPORTER PERMEASE PROTEIN"/>
    <property type="match status" value="1"/>
</dbReference>
<keyword evidence="2" id="KW-0813">Transport</keyword>
<dbReference type="AlphaFoldDB" id="A0A0F9HBA0"/>
<evidence type="ECO:0000256" key="6">
    <source>
        <dbReference type="ARBA" id="ARBA00023136"/>
    </source>
</evidence>
<keyword evidence="5 7" id="KW-1133">Transmembrane helix</keyword>
<organism evidence="9">
    <name type="scientific">marine sediment metagenome</name>
    <dbReference type="NCBI Taxonomy" id="412755"/>
    <lineage>
        <taxon>unclassified sequences</taxon>
        <taxon>metagenomes</taxon>
        <taxon>ecological metagenomes</taxon>
    </lineage>
</organism>
<feature type="transmembrane region" description="Helical" evidence="7">
    <location>
        <begin position="297"/>
        <end position="319"/>
    </location>
</feature>
<dbReference type="PROSITE" id="PS50928">
    <property type="entry name" value="ABC_TM1"/>
    <property type="match status" value="1"/>
</dbReference>
<evidence type="ECO:0000259" key="8">
    <source>
        <dbReference type="PROSITE" id="PS50928"/>
    </source>
</evidence>
<reference evidence="9" key="1">
    <citation type="journal article" date="2015" name="Nature">
        <title>Complex archaea that bridge the gap between prokaryotes and eukaryotes.</title>
        <authorList>
            <person name="Spang A."/>
            <person name="Saw J.H."/>
            <person name="Jorgensen S.L."/>
            <person name="Zaremba-Niedzwiedzka K."/>
            <person name="Martijn J."/>
            <person name="Lind A.E."/>
            <person name="van Eijk R."/>
            <person name="Schleper C."/>
            <person name="Guy L."/>
            <person name="Ettema T.J."/>
        </authorList>
    </citation>
    <scope>NUCLEOTIDE SEQUENCE</scope>
</reference>
<evidence type="ECO:0000256" key="2">
    <source>
        <dbReference type="ARBA" id="ARBA00022448"/>
    </source>
</evidence>
<name>A0A0F9HBA0_9ZZZZ</name>
<feature type="transmembrane region" description="Helical" evidence="7">
    <location>
        <begin position="133"/>
        <end position="153"/>
    </location>
</feature>
<dbReference type="InterPro" id="IPR051393">
    <property type="entry name" value="ABC_transporter_permease"/>
</dbReference>
<keyword evidence="4 7" id="KW-0812">Transmembrane</keyword>
<dbReference type="EMBL" id="LAZR01017455">
    <property type="protein sequence ID" value="KKM00347.1"/>
    <property type="molecule type" value="Genomic_DNA"/>
</dbReference>
<proteinExistence type="predicted"/>
<gene>
    <name evidence="9" type="ORF">LCGC14_1805350</name>
</gene>
<dbReference type="GO" id="GO:0055085">
    <property type="term" value="P:transmembrane transport"/>
    <property type="evidence" value="ECO:0007669"/>
    <property type="project" value="InterPro"/>
</dbReference>
<feature type="transmembrane region" description="Helical" evidence="7">
    <location>
        <begin position="32"/>
        <end position="59"/>
    </location>
</feature>
<dbReference type="InterPro" id="IPR000515">
    <property type="entry name" value="MetI-like"/>
</dbReference>
<feature type="domain" description="ABC transmembrane type-1" evidence="8">
    <location>
        <begin position="103"/>
        <end position="318"/>
    </location>
</feature>
<comment type="subcellular location">
    <subcellularLocation>
        <location evidence="1">Cell membrane</location>
        <topology evidence="1">Multi-pass membrane protein</topology>
    </subcellularLocation>
</comment>
<feature type="transmembrane region" description="Helical" evidence="7">
    <location>
        <begin position="232"/>
        <end position="254"/>
    </location>
</feature>
<evidence type="ECO:0000256" key="3">
    <source>
        <dbReference type="ARBA" id="ARBA00022475"/>
    </source>
</evidence>
<dbReference type="InterPro" id="IPR035906">
    <property type="entry name" value="MetI-like_sf"/>
</dbReference>
<keyword evidence="3" id="KW-1003">Cell membrane</keyword>
<dbReference type="Pfam" id="PF00528">
    <property type="entry name" value="BPD_transp_1"/>
    <property type="match status" value="1"/>
</dbReference>